<evidence type="ECO:0000256" key="2">
    <source>
        <dbReference type="ARBA" id="ARBA00005278"/>
    </source>
</evidence>
<evidence type="ECO:0000256" key="5">
    <source>
        <dbReference type="ARBA" id="ARBA00023136"/>
    </source>
</evidence>
<evidence type="ECO:0000256" key="6">
    <source>
        <dbReference type="PIRNR" id="PIRNR005690"/>
    </source>
</evidence>
<evidence type="ECO:0000256" key="4">
    <source>
        <dbReference type="ARBA" id="ARBA00022989"/>
    </source>
</evidence>
<proteinExistence type="inferred from homology"/>
<accession>A0ABU5K1G3</accession>
<keyword evidence="5 6" id="KW-0472">Membrane</keyword>
<comment type="subcellular location">
    <subcellularLocation>
        <location evidence="6">Cell membrane</location>
    </subcellularLocation>
    <subcellularLocation>
        <location evidence="1">Membrane</location>
        <topology evidence="1">Multi-pass membrane protein</topology>
    </subcellularLocation>
</comment>
<dbReference type="RefSeq" id="WP_374218934.1">
    <property type="nucleotide sequence ID" value="NZ_JAXOVW010000065.1"/>
</dbReference>
<comment type="caution">
    <text evidence="9">The sequence shown here is derived from an EMBL/GenBank/DDBJ whole genome shotgun (WGS) entry which is preliminary data.</text>
</comment>
<evidence type="ECO:0000256" key="8">
    <source>
        <dbReference type="SAM" id="Phobius"/>
    </source>
</evidence>
<name>A0ABU5K1G3_9BACI</name>
<evidence type="ECO:0000313" key="9">
    <source>
        <dbReference type="EMBL" id="MDZ5609471.1"/>
    </source>
</evidence>
<keyword evidence="10" id="KW-1185">Reference proteome</keyword>
<feature type="region of interest" description="Disordered" evidence="7">
    <location>
        <begin position="476"/>
        <end position="502"/>
    </location>
</feature>
<protein>
    <submittedName>
        <fullName evidence="9">Spore germination protein</fullName>
    </submittedName>
</protein>
<evidence type="ECO:0000313" key="10">
    <source>
        <dbReference type="Proteomes" id="UP001291930"/>
    </source>
</evidence>
<reference evidence="10" key="1">
    <citation type="submission" date="2023-11" db="EMBL/GenBank/DDBJ databases">
        <title>Genome Sequence of Bacillus pseudomycoides stain BUPM19.</title>
        <authorList>
            <person name="Farhat A."/>
        </authorList>
    </citation>
    <scope>NUCLEOTIDE SEQUENCE [LARGE SCALE GENOMIC DNA]</scope>
    <source>
        <strain evidence="10">BUPM19</strain>
    </source>
</reference>
<evidence type="ECO:0000256" key="1">
    <source>
        <dbReference type="ARBA" id="ARBA00004141"/>
    </source>
</evidence>
<feature type="transmembrane region" description="Helical" evidence="8">
    <location>
        <begin position="383"/>
        <end position="402"/>
    </location>
</feature>
<dbReference type="Pfam" id="PF03323">
    <property type="entry name" value="GerA"/>
    <property type="match status" value="1"/>
</dbReference>
<comment type="similarity">
    <text evidence="2 6">Belongs to the GerABKA family.</text>
</comment>
<dbReference type="EMBL" id="JAXOVW010000065">
    <property type="protein sequence ID" value="MDZ5609471.1"/>
    <property type="molecule type" value="Genomic_DNA"/>
</dbReference>
<feature type="transmembrane region" description="Helical" evidence="8">
    <location>
        <begin position="414"/>
        <end position="439"/>
    </location>
</feature>
<gene>
    <name evidence="9" type="ORF">U2I54_20985</name>
</gene>
<organism evidence="9 10">
    <name type="scientific">Bacillus bingmayongensis</name>
    <dbReference type="NCBI Taxonomy" id="1150157"/>
    <lineage>
        <taxon>Bacteria</taxon>
        <taxon>Bacillati</taxon>
        <taxon>Bacillota</taxon>
        <taxon>Bacilli</taxon>
        <taxon>Bacillales</taxon>
        <taxon>Bacillaceae</taxon>
        <taxon>Bacillus</taxon>
    </lineage>
</organism>
<sequence>MTQVKQNAKQSGNKEKHMFPSFAENINYLENKLFHSDDLKKLELPFQNEKGTLLYIESLADPNLIHQFALEPLLTRTELSLNEAFSTLNMKSETNLLYGIQLLLQGKSLYFHEKAQSFCIFETALSLKRDIKEPDNEGIVRGPHTGFVEDLATNLTSIRKLIKNPNLVVKYFTLGEEMHTKVAIVYMQDLANDELVTEVKRRLQTIKTDSLMPPGYIQEFIEDTSFSPFPQQLNTERPDRTVANLMEGRVAILADGDPTALIVPVTLFAFYQSPDDYNNRWIVGSFIRMLRIVSFLIAFLLPAFYIATVAFHPDVLPLELVYTIKSSLERVPFPPIIEALLLELIFELLREAGIRLPSRVGQTIGIVGGLVIGDAIVKAGLVSYTMTIVVALTAISSFLVPSNDMSSAVRILRFPLMILAALFGYVGISFGLIITFVHLCQLHSFHTPYLSPIAPMRIKDMKDAFVRLPIWSFGNRPHDPKPKKMLRQPINREEERDDQQSK</sequence>
<dbReference type="Proteomes" id="UP001291930">
    <property type="component" value="Unassembled WGS sequence"/>
</dbReference>
<evidence type="ECO:0000256" key="3">
    <source>
        <dbReference type="ARBA" id="ARBA00022692"/>
    </source>
</evidence>
<dbReference type="PANTHER" id="PTHR22550:SF5">
    <property type="entry name" value="LEUCINE ZIPPER PROTEIN 4"/>
    <property type="match status" value="1"/>
</dbReference>
<dbReference type="InterPro" id="IPR050768">
    <property type="entry name" value="UPF0353/GerABKA_families"/>
</dbReference>
<dbReference type="PIRSF" id="PIRSF005690">
    <property type="entry name" value="GerBA"/>
    <property type="match status" value="1"/>
</dbReference>
<dbReference type="PANTHER" id="PTHR22550">
    <property type="entry name" value="SPORE GERMINATION PROTEIN"/>
    <property type="match status" value="1"/>
</dbReference>
<evidence type="ECO:0000256" key="7">
    <source>
        <dbReference type="SAM" id="MobiDB-lite"/>
    </source>
</evidence>
<dbReference type="InterPro" id="IPR004995">
    <property type="entry name" value="Spore_Ger"/>
</dbReference>
<feature type="compositionally biased region" description="Basic and acidic residues" evidence="7">
    <location>
        <begin position="490"/>
        <end position="502"/>
    </location>
</feature>
<keyword evidence="4 8" id="KW-1133">Transmembrane helix</keyword>
<keyword evidence="3 8" id="KW-0812">Transmembrane</keyword>
<feature type="transmembrane region" description="Helical" evidence="8">
    <location>
        <begin position="289"/>
        <end position="311"/>
    </location>
</feature>